<proteinExistence type="predicted"/>
<dbReference type="Gene3D" id="1.25.10.10">
    <property type="entry name" value="Leucine-rich Repeat Variant"/>
    <property type="match status" value="1"/>
</dbReference>
<dbReference type="InterPro" id="IPR040122">
    <property type="entry name" value="Importin_beta"/>
</dbReference>
<keyword evidence="2" id="KW-0813">Transport</keyword>
<evidence type="ECO:0000259" key="7">
    <source>
        <dbReference type="PROSITE" id="PS50166"/>
    </source>
</evidence>
<dbReference type="GO" id="GO:0031267">
    <property type="term" value="F:small GTPase binding"/>
    <property type="evidence" value="ECO:0007669"/>
    <property type="project" value="InterPro"/>
</dbReference>
<dbReference type="InterPro" id="IPR011989">
    <property type="entry name" value="ARM-like"/>
</dbReference>
<dbReference type="GO" id="GO:0006606">
    <property type="term" value="P:protein import into nucleus"/>
    <property type="evidence" value="ECO:0007669"/>
    <property type="project" value="InterPro"/>
</dbReference>
<dbReference type="PANTHER" id="PTHR10527">
    <property type="entry name" value="IMPORTIN BETA"/>
    <property type="match status" value="1"/>
</dbReference>
<feature type="region of interest" description="Disordered" evidence="6">
    <location>
        <begin position="667"/>
        <end position="693"/>
    </location>
</feature>
<dbReference type="AlphaFoldDB" id="A0A814JFP5"/>
<dbReference type="Proteomes" id="UP000663889">
    <property type="component" value="Unassembled WGS sequence"/>
</dbReference>
<sequence length="1134" mass="128417">MESSIVVHWLKQLTEPDTEKVKQATKQLQSLSLTNDFLLQLFHILRSEQNEQIRILASVLLRRKLSKSSTTISKDIHETLKHLLLEQIQIETNQRIRKSLFELIGTIAKQDLQHEINEKIKKKLKKQHKIEITGWKEYLHLCGTLVQSIDLKQLELGMYLFATLATYCGRFVLEHWPHTFNLISTMLKTRPSIIVCEQALIILTNLVKVLQQKQYVQTIVDLIPIANETIQYLFVNLKAENTTNLLDFYEALLDCEVPNVIGTHLQSIISTCLQVALRDDNTILESIRYNALSILAEICRQKKKTLLKHQTILPPIIQALLQIISSANIDTNNISDDGNDDDNDEPVVVAGANHVLEAMSYHLSPEKFVPLVISQIEPLLKSNVANERKAAYYVLSGIIDGCCDYINNNYLEPFMTALKIGLQDVNSDVSSAALLALGETCAVLEGEISKYSVEILPILMELMVKSENMQNHNLKVIRIYYAVEELIGVLNDEHKNSIHDVLRVLFHVHSSTTNTKVRELVLAVYPAIAIVMKDKFAPYLDTVITQLSPNLSQKPNTETLPVFCTSLHTLASLCRAVGTDHCKTILLQALEFSLNLYSEIDEPEFRSAIFALGGAASRVLKNEFNTTHISKIMGYIFESLRSLDWIEDAAATENRKLEWVDEEEIDSTSHIEVKADEEEEEEEEEGDNDDDELADEGMTIENAHVEEKAAAIEALGDIVENCIVAVWSYLKDIIEHIKNMLEFPNLQCSQNAVTAAGNLLISIHKMTTQTQITNEKQLVQDESDRLLTDLIPNLCTIINTSTSRSLAQIALDTIKNILEEVKLDMLKHITLLEKIAHCVQKVLAYKTKCQQENDDENDENAGGDSREQDGRDDAEYDAMLISTGGDLLPILTSIACTGKVQFFPGYLSSIIPKLQKRLRHQASVSDRSFVIGVLAETVQNMNETLITPYLQSLFTMFYQYLLDEDEEVRTNACFGMGVLCIVANQQLLGQYETILNRLSQVLIKETNLRMIDNICSCLCRMIVVSPKHVPLEQVLPVLFQHLPIREDFAEANSIFTCLNLLYEHYFTQIEPYLPKSIEMAALLIDDERVLPNAIPVIREFLRSIYIKHSVAFIQVMQTLNEPLRISITKHLQIN</sequence>
<evidence type="ECO:0000313" key="8">
    <source>
        <dbReference type="EMBL" id="CAF1036973.1"/>
    </source>
</evidence>
<organism evidence="8 9">
    <name type="scientific">Rotaria sordida</name>
    <dbReference type="NCBI Taxonomy" id="392033"/>
    <lineage>
        <taxon>Eukaryota</taxon>
        <taxon>Metazoa</taxon>
        <taxon>Spiralia</taxon>
        <taxon>Gnathifera</taxon>
        <taxon>Rotifera</taxon>
        <taxon>Eurotatoria</taxon>
        <taxon>Bdelloidea</taxon>
        <taxon>Philodinida</taxon>
        <taxon>Philodinidae</taxon>
        <taxon>Rotaria</taxon>
    </lineage>
</organism>
<feature type="domain" description="Importin N-terminal" evidence="7">
    <location>
        <begin position="24"/>
        <end position="106"/>
    </location>
</feature>
<accession>A0A814JFP5</accession>
<evidence type="ECO:0000256" key="3">
    <source>
        <dbReference type="ARBA" id="ARBA00022490"/>
    </source>
</evidence>
<evidence type="ECO:0000256" key="4">
    <source>
        <dbReference type="ARBA" id="ARBA00022737"/>
    </source>
</evidence>
<evidence type="ECO:0000256" key="6">
    <source>
        <dbReference type="SAM" id="MobiDB-lite"/>
    </source>
</evidence>
<dbReference type="Pfam" id="PF03810">
    <property type="entry name" value="IBN_N"/>
    <property type="match status" value="1"/>
</dbReference>
<dbReference type="GO" id="GO:0005737">
    <property type="term" value="C:cytoplasm"/>
    <property type="evidence" value="ECO:0007669"/>
    <property type="project" value="UniProtKB-SubCell"/>
</dbReference>
<dbReference type="PROSITE" id="PS50166">
    <property type="entry name" value="IMPORTIN_B_NT"/>
    <property type="match status" value="1"/>
</dbReference>
<dbReference type="InterPro" id="IPR016024">
    <property type="entry name" value="ARM-type_fold"/>
</dbReference>
<evidence type="ECO:0000256" key="5">
    <source>
        <dbReference type="ARBA" id="ARBA00022927"/>
    </source>
</evidence>
<comment type="caution">
    <text evidence="8">The sequence shown here is derived from an EMBL/GenBank/DDBJ whole genome shotgun (WGS) entry which is preliminary data.</text>
</comment>
<keyword evidence="3" id="KW-0963">Cytoplasm</keyword>
<name>A0A814JFP5_9BILA</name>
<evidence type="ECO:0000256" key="2">
    <source>
        <dbReference type="ARBA" id="ARBA00022448"/>
    </source>
</evidence>
<dbReference type="InterPro" id="IPR001494">
    <property type="entry name" value="Importin-beta_N"/>
</dbReference>
<evidence type="ECO:0000313" key="9">
    <source>
        <dbReference type="Proteomes" id="UP000663889"/>
    </source>
</evidence>
<keyword evidence="5" id="KW-0653">Protein transport</keyword>
<dbReference type="SUPFAM" id="SSF48371">
    <property type="entry name" value="ARM repeat"/>
    <property type="match status" value="2"/>
</dbReference>
<protein>
    <recommendedName>
        <fullName evidence="7">Importin N-terminal domain-containing protein</fullName>
    </recommendedName>
</protein>
<feature type="compositionally biased region" description="Acidic residues" evidence="6">
    <location>
        <begin position="675"/>
        <end position="693"/>
    </location>
</feature>
<dbReference type="SMART" id="SM00913">
    <property type="entry name" value="IBN_N"/>
    <property type="match status" value="1"/>
</dbReference>
<gene>
    <name evidence="8" type="ORF">SEV965_LOCUS12620</name>
</gene>
<reference evidence="8" key="1">
    <citation type="submission" date="2021-02" db="EMBL/GenBank/DDBJ databases">
        <authorList>
            <person name="Nowell W R."/>
        </authorList>
    </citation>
    <scope>NUCLEOTIDE SEQUENCE</scope>
</reference>
<comment type="subcellular location">
    <subcellularLocation>
        <location evidence="1">Cytoplasm</location>
    </subcellularLocation>
</comment>
<evidence type="ECO:0000256" key="1">
    <source>
        <dbReference type="ARBA" id="ARBA00004496"/>
    </source>
</evidence>
<dbReference type="EMBL" id="CAJNOU010000576">
    <property type="protein sequence ID" value="CAF1036973.1"/>
    <property type="molecule type" value="Genomic_DNA"/>
</dbReference>
<keyword evidence="4" id="KW-0677">Repeat</keyword>